<dbReference type="RefSeq" id="WP_268077263.1">
    <property type="nucleotide sequence ID" value="NZ_CP109967.1"/>
</dbReference>
<keyword evidence="2" id="KW-1185">Reference proteome</keyword>
<sequence>MNKISFKVEDRKKYDSGYQESKVNIIIDGKPLTEIMKEYEMPMATKEGNPALAGDYHAIEVSSSSLKKYYLGKDEADWGDEKNKTAILGCSCGNLSCWPLLCKINIQGTKVVWSDFEQPHRDEDWDYSTFEGFMFDKQQYLNAIDAMDNA</sequence>
<evidence type="ECO:0000313" key="1">
    <source>
        <dbReference type="EMBL" id="WAJ72464.1"/>
    </source>
</evidence>
<gene>
    <name evidence="1" type="ORF">OLW01_17190</name>
</gene>
<accession>A0ABY7ASF3</accession>
<protein>
    <submittedName>
        <fullName evidence="1">Uncharacterized protein</fullName>
    </submittedName>
</protein>
<dbReference type="Proteomes" id="UP001163726">
    <property type="component" value="Plasmid pCadTS8_2"/>
</dbReference>
<proteinExistence type="predicted"/>
<reference evidence="1" key="1">
    <citation type="submission" date="2022-10" db="EMBL/GenBank/DDBJ databases">
        <title>Catenovulum adriacola sp. nov. isolated in the Harbour of Susak.</title>
        <authorList>
            <person name="Schoch T."/>
            <person name="Reich S.J."/>
            <person name="Stoeferle S."/>
            <person name="Flaiz M."/>
            <person name="Kazda M."/>
            <person name="Riedel C.U."/>
            <person name="Duerre P."/>
        </authorList>
    </citation>
    <scope>NUCLEOTIDE SEQUENCE</scope>
    <source>
        <strain evidence="1">TS8</strain>
        <plasmid evidence="1">pCadTS8_2</plasmid>
    </source>
</reference>
<name>A0ABY7ASF3_9ALTE</name>
<keyword evidence="1" id="KW-0614">Plasmid</keyword>
<geneLocation type="plasmid" evidence="1 2">
    <name>pCadTS8_2</name>
</geneLocation>
<organism evidence="1 2">
    <name type="scientific">Catenovulum adriaticum</name>
    <dbReference type="NCBI Taxonomy" id="2984846"/>
    <lineage>
        <taxon>Bacteria</taxon>
        <taxon>Pseudomonadati</taxon>
        <taxon>Pseudomonadota</taxon>
        <taxon>Gammaproteobacteria</taxon>
        <taxon>Alteromonadales</taxon>
        <taxon>Alteromonadaceae</taxon>
        <taxon>Catenovulum</taxon>
    </lineage>
</organism>
<evidence type="ECO:0000313" key="2">
    <source>
        <dbReference type="Proteomes" id="UP001163726"/>
    </source>
</evidence>
<dbReference type="EMBL" id="CP109967">
    <property type="protein sequence ID" value="WAJ72464.1"/>
    <property type="molecule type" value="Genomic_DNA"/>
</dbReference>